<dbReference type="EMBL" id="JBHSWT010000787">
    <property type="protein sequence ID" value="MFC6772412.1"/>
    <property type="molecule type" value="Genomic_DNA"/>
</dbReference>
<feature type="non-terminal residue" evidence="1">
    <location>
        <position position="39"/>
    </location>
</feature>
<organism evidence="1 2">
    <name type="scientific">Halorubrum pallidum</name>
    <dbReference type="NCBI Taxonomy" id="1526114"/>
    <lineage>
        <taxon>Archaea</taxon>
        <taxon>Methanobacteriati</taxon>
        <taxon>Methanobacteriota</taxon>
        <taxon>Stenosarchaea group</taxon>
        <taxon>Halobacteria</taxon>
        <taxon>Halobacteriales</taxon>
        <taxon>Haloferacaceae</taxon>
        <taxon>Halorubrum</taxon>
    </lineage>
</organism>
<accession>A0ABD5T541</accession>
<name>A0ABD5T541_9EURY</name>
<protein>
    <submittedName>
        <fullName evidence="1">Ornithine cyclodeaminase family protein</fullName>
    </submittedName>
</protein>
<evidence type="ECO:0000313" key="1">
    <source>
        <dbReference type="EMBL" id="MFC6772412.1"/>
    </source>
</evidence>
<dbReference type="AlphaFoldDB" id="A0ABD5T541"/>
<evidence type="ECO:0000313" key="2">
    <source>
        <dbReference type="Proteomes" id="UP001596274"/>
    </source>
</evidence>
<sequence length="39" mass="4015">MTDTLFLTSADVDDLAEPAVYVAAVGDGYRQVGEGAPAE</sequence>
<comment type="caution">
    <text evidence="1">The sequence shown here is derived from an EMBL/GenBank/DDBJ whole genome shotgun (WGS) entry which is preliminary data.</text>
</comment>
<gene>
    <name evidence="1" type="ORF">ACFQDD_12960</name>
</gene>
<proteinExistence type="predicted"/>
<keyword evidence="2" id="KW-1185">Reference proteome</keyword>
<dbReference type="Proteomes" id="UP001596274">
    <property type="component" value="Unassembled WGS sequence"/>
</dbReference>
<reference evidence="1 2" key="1">
    <citation type="journal article" date="2019" name="Int. J. Syst. Evol. Microbiol.">
        <title>The Global Catalogue of Microorganisms (GCM) 10K type strain sequencing project: providing services to taxonomists for standard genome sequencing and annotation.</title>
        <authorList>
            <consortium name="The Broad Institute Genomics Platform"/>
            <consortium name="The Broad Institute Genome Sequencing Center for Infectious Disease"/>
            <person name="Wu L."/>
            <person name="Ma J."/>
        </authorList>
    </citation>
    <scope>NUCLEOTIDE SEQUENCE [LARGE SCALE GENOMIC DNA]</scope>
    <source>
        <strain evidence="1 2">PJ61</strain>
    </source>
</reference>